<feature type="region of interest" description="Disordered" evidence="1">
    <location>
        <begin position="164"/>
        <end position="198"/>
    </location>
</feature>
<keyword evidence="4" id="KW-1185">Reference proteome</keyword>
<sequence length="326" mass="35519">MNRRLQSALIASLAVAALGLTGCASDQGAGAADSGKLTYEDSPLNKYLSAAYGEYDEDQAIADSKKVEESTAACMAEEGFDYIPVDQSQNMSSFNMDDQEDRETEEWVAANGYGMTQSPEEMAAQQEQAESYVDPNQDYVASLSEGEQTAYYEVLYGAPQTEDMMSEDGSSEYNWEDAGCSGSAQHEVNGEDPSQDKAHKPLFDAITTFYEKLQKDPAVQELDGKWAACMADTGHPDYKAKQDAINAASELSNALYNTDTGEAPSDEALAKVREGEIEIALADFACSEKVNYTDSMLTVQFKLEEQFVDDHKAELDAFAADYAQGE</sequence>
<gene>
    <name evidence="3" type="ORF">E3T49_07055</name>
</gene>
<proteinExistence type="predicted"/>
<feature type="signal peptide" evidence="2">
    <location>
        <begin position="1"/>
        <end position="31"/>
    </location>
</feature>
<evidence type="ECO:0000313" key="3">
    <source>
        <dbReference type="EMBL" id="TFD31019.1"/>
    </source>
</evidence>
<evidence type="ECO:0000313" key="4">
    <source>
        <dbReference type="Proteomes" id="UP000297472"/>
    </source>
</evidence>
<keyword evidence="2" id="KW-0732">Signal</keyword>
<dbReference type="PROSITE" id="PS51257">
    <property type="entry name" value="PROKAR_LIPOPROTEIN"/>
    <property type="match status" value="1"/>
</dbReference>
<reference evidence="3 4" key="1">
    <citation type="submission" date="2019-03" db="EMBL/GenBank/DDBJ databases">
        <title>Genomics of glacier-inhabiting Cryobacterium strains.</title>
        <authorList>
            <person name="Liu Q."/>
            <person name="Xin Y.-H."/>
        </authorList>
    </citation>
    <scope>NUCLEOTIDE SEQUENCE [LARGE SCALE GENOMIC DNA]</scope>
    <source>
        <strain evidence="3 4">TMT1-51</strain>
    </source>
</reference>
<dbReference type="EMBL" id="SOHA01000018">
    <property type="protein sequence ID" value="TFD31019.1"/>
    <property type="molecule type" value="Genomic_DNA"/>
</dbReference>
<organism evidence="3 4">
    <name type="scientific">Cryobacterium cryoconiti</name>
    <dbReference type="NCBI Taxonomy" id="1259239"/>
    <lineage>
        <taxon>Bacteria</taxon>
        <taxon>Bacillati</taxon>
        <taxon>Actinomycetota</taxon>
        <taxon>Actinomycetes</taxon>
        <taxon>Micrococcales</taxon>
        <taxon>Microbacteriaceae</taxon>
        <taxon>Cryobacterium</taxon>
    </lineage>
</organism>
<evidence type="ECO:0000256" key="1">
    <source>
        <dbReference type="SAM" id="MobiDB-lite"/>
    </source>
</evidence>
<accession>A0A4Y8JUY6</accession>
<dbReference type="Proteomes" id="UP000297472">
    <property type="component" value="Unassembled WGS sequence"/>
</dbReference>
<feature type="chain" id="PRO_5021440963" evidence="2">
    <location>
        <begin position="32"/>
        <end position="326"/>
    </location>
</feature>
<dbReference type="OrthoDB" id="3403621at2"/>
<name>A0A4Y8JUY6_9MICO</name>
<protein>
    <submittedName>
        <fullName evidence="3">Uncharacterized protein</fullName>
    </submittedName>
</protein>
<evidence type="ECO:0000256" key="2">
    <source>
        <dbReference type="SAM" id="SignalP"/>
    </source>
</evidence>
<dbReference type="AlphaFoldDB" id="A0A4Y8JUY6"/>
<dbReference type="RefSeq" id="WP_134424264.1">
    <property type="nucleotide sequence ID" value="NZ_SOHA01000018.1"/>
</dbReference>
<comment type="caution">
    <text evidence="3">The sequence shown here is derived from an EMBL/GenBank/DDBJ whole genome shotgun (WGS) entry which is preliminary data.</text>
</comment>